<name>A0A0L7R871_9HYME</name>
<reference evidence="1 2" key="1">
    <citation type="submission" date="2015-07" db="EMBL/GenBank/DDBJ databases">
        <title>The genome of Habropoda laboriosa.</title>
        <authorList>
            <person name="Pan H."/>
            <person name="Kapheim K."/>
        </authorList>
    </citation>
    <scope>NUCLEOTIDE SEQUENCE [LARGE SCALE GENOMIC DNA]</scope>
    <source>
        <strain evidence="1">0110345459</strain>
    </source>
</reference>
<dbReference type="PANTHER" id="PTHR45845">
    <property type="entry name" value="RHO GUANINE NUCLEOTIDE EXCHANGE FACTOR-RELATED"/>
    <property type="match status" value="1"/>
</dbReference>
<sequence>MEMIVSSLSFAETAFPASLSPIKISFYDAMKGTWIFVLDDQDMATGDELRTGITTVLIRWKRRRERFFTILVCLTLEPAAVAVHVYRFPFDHRSQDALGGVPSADSAKNGFTLLVRGHAPECLEFLDKVLVVVQGRVNVSQALLMQSSVAEDSNDSQLPLCRVKTTVVDEDALRKHILRREQSHDQAQWIAFYKEYDGLMTEWQSAGRRLALEMSELKECNSLAGTLTPLGQLLTDPTLRRTSRDAEEAISTLEERAAPLLHLEHVRLSVKRARRLVEEVGNAATRLESSFETRRATIRNLAVLRSIEDQAHEVLSWLCKKGEDVLTKHGQHSATNLTAARLHERDFEKFYFTSMVSNARVHGVRYTDRSE</sequence>
<dbReference type="OrthoDB" id="6152532at2759"/>
<proteinExistence type="predicted"/>
<dbReference type="Proteomes" id="UP000053825">
    <property type="component" value="Unassembled WGS sequence"/>
</dbReference>
<organism evidence="1 2">
    <name type="scientific">Habropoda laboriosa</name>
    <dbReference type="NCBI Taxonomy" id="597456"/>
    <lineage>
        <taxon>Eukaryota</taxon>
        <taxon>Metazoa</taxon>
        <taxon>Ecdysozoa</taxon>
        <taxon>Arthropoda</taxon>
        <taxon>Hexapoda</taxon>
        <taxon>Insecta</taxon>
        <taxon>Pterygota</taxon>
        <taxon>Neoptera</taxon>
        <taxon>Endopterygota</taxon>
        <taxon>Hymenoptera</taxon>
        <taxon>Apocrita</taxon>
        <taxon>Aculeata</taxon>
        <taxon>Apoidea</taxon>
        <taxon>Anthophila</taxon>
        <taxon>Apidae</taxon>
        <taxon>Habropoda</taxon>
    </lineage>
</organism>
<dbReference type="PANTHER" id="PTHR45845:SF3">
    <property type="entry name" value="PURATROPHIN-1-LIKE, ISOFORM A"/>
    <property type="match status" value="1"/>
</dbReference>
<dbReference type="AlphaFoldDB" id="A0A0L7R871"/>
<protein>
    <submittedName>
        <fullName evidence="1">Uncharacterized protein</fullName>
    </submittedName>
</protein>
<gene>
    <name evidence="1" type="ORF">WH47_11735</name>
</gene>
<dbReference type="EMBL" id="KQ414633">
    <property type="protein sequence ID" value="KOC67082.1"/>
    <property type="molecule type" value="Genomic_DNA"/>
</dbReference>
<dbReference type="STRING" id="597456.A0A0L7R871"/>
<evidence type="ECO:0000313" key="2">
    <source>
        <dbReference type="Proteomes" id="UP000053825"/>
    </source>
</evidence>
<accession>A0A0L7R871</accession>
<dbReference type="InterPro" id="IPR052231">
    <property type="entry name" value="Rho_GEF_signaling-related"/>
</dbReference>
<keyword evidence="2" id="KW-1185">Reference proteome</keyword>
<evidence type="ECO:0000313" key="1">
    <source>
        <dbReference type="EMBL" id="KOC67082.1"/>
    </source>
</evidence>